<sequence length="225" mass="25392">MKKFDSKVKLNDVRRWVDENRTDADCPYAFHRNIPRITFSESDELKTLEVLDLSPRSALILKPLENAHRRLNVAEAKGPGLLGKVFNGLSSWWAASGRMQNERYQSADRDENCDAVDNQGKPTQRFPDTISENNQPLDSVASSSTIREEAVTASPHSSRINSPLYSASDFHTKHNPSELSLPSRCVTPNVHQFVNAEDEDNDRFAYNGNNIKLEKKKDDDKCTDG</sequence>
<protein>
    <recommendedName>
        <fullName evidence="2">UBX domain-containing protein</fullName>
    </recommendedName>
</protein>
<dbReference type="Pfam" id="PF00789">
    <property type="entry name" value="UBX"/>
    <property type="match status" value="1"/>
</dbReference>
<dbReference type="Gene3D" id="3.10.20.90">
    <property type="entry name" value="Phosphatidylinositol 3-kinase Catalytic Subunit, Chain A, domain 1"/>
    <property type="match status" value="1"/>
</dbReference>
<name>A0A7H9HQ33_9SACH</name>
<dbReference type="GO" id="GO:0036503">
    <property type="term" value="P:ERAD pathway"/>
    <property type="evidence" value="ECO:0007669"/>
    <property type="project" value="TreeGrafter"/>
</dbReference>
<dbReference type="PANTHER" id="PTHR46424">
    <property type="entry name" value="UBX DOMAIN-CONTAINING PROTEIN 4"/>
    <property type="match status" value="1"/>
</dbReference>
<evidence type="ECO:0000313" key="4">
    <source>
        <dbReference type="Proteomes" id="UP000510647"/>
    </source>
</evidence>
<dbReference type="Proteomes" id="UP000510647">
    <property type="component" value="Chromosome 1"/>
</dbReference>
<feature type="domain" description="UBX" evidence="2">
    <location>
        <begin position="1"/>
        <end position="61"/>
    </location>
</feature>
<dbReference type="SUPFAM" id="SSF54236">
    <property type="entry name" value="Ubiquitin-like"/>
    <property type="match status" value="1"/>
</dbReference>
<dbReference type="AlphaFoldDB" id="A0A7H9HQ33"/>
<evidence type="ECO:0000313" key="3">
    <source>
        <dbReference type="EMBL" id="QLQ78455.1"/>
    </source>
</evidence>
<dbReference type="PROSITE" id="PS50033">
    <property type="entry name" value="UBX"/>
    <property type="match status" value="1"/>
</dbReference>
<proteinExistence type="predicted"/>
<dbReference type="SMART" id="SM00166">
    <property type="entry name" value="UBX"/>
    <property type="match status" value="1"/>
</dbReference>
<gene>
    <name evidence="3" type="ORF">HG537_0A07020</name>
</gene>
<dbReference type="OrthoDB" id="2445133at2759"/>
<accession>A0A7H9HQ33</accession>
<dbReference type="PANTHER" id="PTHR46424:SF1">
    <property type="entry name" value="UBX DOMAIN-CONTAINING PROTEIN 4"/>
    <property type="match status" value="1"/>
</dbReference>
<dbReference type="InterPro" id="IPR001012">
    <property type="entry name" value="UBX_dom"/>
</dbReference>
<dbReference type="GO" id="GO:0005783">
    <property type="term" value="C:endoplasmic reticulum"/>
    <property type="evidence" value="ECO:0007669"/>
    <property type="project" value="TreeGrafter"/>
</dbReference>
<dbReference type="InterPro" id="IPR029071">
    <property type="entry name" value="Ubiquitin-like_domsf"/>
</dbReference>
<evidence type="ECO:0000259" key="2">
    <source>
        <dbReference type="PROSITE" id="PS50033"/>
    </source>
</evidence>
<organism evidence="3 4">
    <name type="scientific">Torulaspora globosa</name>
    <dbReference type="NCBI Taxonomy" id="48254"/>
    <lineage>
        <taxon>Eukaryota</taxon>
        <taxon>Fungi</taxon>
        <taxon>Dikarya</taxon>
        <taxon>Ascomycota</taxon>
        <taxon>Saccharomycotina</taxon>
        <taxon>Saccharomycetes</taxon>
        <taxon>Saccharomycetales</taxon>
        <taxon>Saccharomycetaceae</taxon>
        <taxon>Torulaspora</taxon>
    </lineage>
</organism>
<feature type="compositionally biased region" description="Polar residues" evidence="1">
    <location>
        <begin position="154"/>
        <end position="165"/>
    </location>
</feature>
<reference evidence="3 4" key="1">
    <citation type="submission" date="2020-06" db="EMBL/GenBank/DDBJ databases">
        <title>The yeast mating-type switching endonuclease HO is a domesticated member of an unorthodox homing genetic element family.</title>
        <authorList>
            <person name="Coughlan A.Y."/>
            <person name="Lombardi L."/>
            <person name="Braun-Galleani S."/>
            <person name="Martos A.R."/>
            <person name="Galeote V."/>
            <person name="Bigey F."/>
            <person name="Dequin S."/>
            <person name="Byrne K.P."/>
            <person name="Wolfe K.H."/>
        </authorList>
    </citation>
    <scope>NUCLEOTIDE SEQUENCE [LARGE SCALE GENOMIC DNA]</scope>
    <source>
        <strain evidence="3 4">CBS2947</strain>
    </source>
</reference>
<keyword evidence="4" id="KW-1185">Reference proteome</keyword>
<feature type="region of interest" description="Disordered" evidence="1">
    <location>
        <begin position="107"/>
        <end position="183"/>
    </location>
</feature>
<feature type="compositionally biased region" description="Polar residues" evidence="1">
    <location>
        <begin position="130"/>
        <end position="145"/>
    </location>
</feature>
<evidence type="ECO:0000256" key="1">
    <source>
        <dbReference type="SAM" id="MobiDB-lite"/>
    </source>
</evidence>
<dbReference type="EMBL" id="CP059267">
    <property type="protein sequence ID" value="QLQ78455.1"/>
    <property type="molecule type" value="Genomic_DNA"/>
</dbReference>